<keyword evidence="1" id="KW-0812">Transmembrane</keyword>
<keyword evidence="1" id="KW-0472">Membrane</keyword>
<accession>A0ABY8UBL2</accession>
<sequence>MNAVAAMSHCKLYNVFSIQATKSLWLAADVGFTGACSLCLCLAAISRGQSSSRQQALQQLSLLVGPAALALSLLGNCVSSRTIPFLNELLYVQPTLLAAGLLFVTEVLRPGLPAIQRRTIIRAACCFLVTPPLLLVNPLLCQYARSAGGCWFDATQLYFLGCNVAMMLIGRYVRLQEREAAAAAVGDLAKKSA</sequence>
<evidence type="ECO:0000313" key="3">
    <source>
        <dbReference type="Proteomes" id="UP001244341"/>
    </source>
</evidence>
<keyword evidence="1" id="KW-1133">Transmembrane helix</keyword>
<protein>
    <submittedName>
        <fullName evidence="2">Uncharacterized protein</fullName>
    </submittedName>
</protein>
<organism evidence="2 3">
    <name type="scientific">Tetradesmus obliquus</name>
    <name type="common">Green alga</name>
    <name type="synonym">Acutodesmus obliquus</name>
    <dbReference type="NCBI Taxonomy" id="3088"/>
    <lineage>
        <taxon>Eukaryota</taxon>
        <taxon>Viridiplantae</taxon>
        <taxon>Chlorophyta</taxon>
        <taxon>core chlorophytes</taxon>
        <taxon>Chlorophyceae</taxon>
        <taxon>CS clade</taxon>
        <taxon>Sphaeropleales</taxon>
        <taxon>Scenedesmaceae</taxon>
        <taxon>Tetradesmus</taxon>
    </lineage>
</organism>
<proteinExistence type="predicted"/>
<dbReference type="EMBL" id="CP126216">
    <property type="protein sequence ID" value="WIA17762.1"/>
    <property type="molecule type" value="Genomic_DNA"/>
</dbReference>
<evidence type="ECO:0000256" key="1">
    <source>
        <dbReference type="SAM" id="Phobius"/>
    </source>
</evidence>
<feature type="transmembrane region" description="Helical" evidence="1">
    <location>
        <begin position="57"/>
        <end position="75"/>
    </location>
</feature>
<name>A0ABY8UBL2_TETOB</name>
<feature type="transmembrane region" description="Helical" evidence="1">
    <location>
        <begin position="146"/>
        <end position="169"/>
    </location>
</feature>
<reference evidence="2 3" key="1">
    <citation type="submission" date="2023-05" db="EMBL/GenBank/DDBJ databases">
        <title>A 100% complete, gapless, phased diploid assembly of the Scenedesmus obliquus UTEX 3031 genome.</title>
        <authorList>
            <person name="Biondi T.C."/>
            <person name="Hanschen E.R."/>
            <person name="Kwon T."/>
            <person name="Eng W."/>
            <person name="Kruse C.P.S."/>
            <person name="Koehler S.I."/>
            <person name="Kunde Y."/>
            <person name="Gleasner C.D."/>
            <person name="You Mak K.T."/>
            <person name="Polle J."/>
            <person name="Hovde B.T."/>
            <person name="Starkenburg S.R."/>
        </authorList>
    </citation>
    <scope>NUCLEOTIDE SEQUENCE [LARGE SCALE GENOMIC DNA]</scope>
    <source>
        <strain evidence="2 3">DOE0152z</strain>
    </source>
</reference>
<feature type="transmembrane region" description="Helical" evidence="1">
    <location>
        <begin position="90"/>
        <end position="108"/>
    </location>
</feature>
<feature type="transmembrane region" description="Helical" evidence="1">
    <location>
        <begin position="24"/>
        <end position="45"/>
    </location>
</feature>
<feature type="transmembrane region" description="Helical" evidence="1">
    <location>
        <begin position="120"/>
        <end position="140"/>
    </location>
</feature>
<gene>
    <name evidence="2" type="ORF">OEZ85_009275</name>
</gene>
<keyword evidence="3" id="KW-1185">Reference proteome</keyword>
<dbReference type="Proteomes" id="UP001244341">
    <property type="component" value="Chromosome 9b"/>
</dbReference>
<evidence type="ECO:0000313" key="2">
    <source>
        <dbReference type="EMBL" id="WIA17762.1"/>
    </source>
</evidence>